<dbReference type="HOGENOM" id="CLU_318588_0_0_1"/>
<proteinExistence type="predicted"/>
<feature type="compositionally biased region" description="Basic and acidic residues" evidence="1">
    <location>
        <begin position="388"/>
        <end position="402"/>
    </location>
</feature>
<feature type="region of interest" description="Disordered" evidence="1">
    <location>
        <begin position="791"/>
        <end position="913"/>
    </location>
</feature>
<feature type="compositionally biased region" description="Polar residues" evidence="1">
    <location>
        <begin position="456"/>
        <end position="465"/>
    </location>
</feature>
<dbReference type="EMBL" id="AM920439">
    <property type="protein sequence ID" value="CAP87066.1"/>
    <property type="molecule type" value="Genomic_DNA"/>
</dbReference>
<dbReference type="VEuPathDB" id="FungiDB:PCH_Pc24g01580"/>
<feature type="compositionally biased region" description="Basic and acidic residues" evidence="1">
    <location>
        <begin position="413"/>
        <end position="422"/>
    </location>
</feature>
<gene>
    <name evidence="2" type="ORF">Pc24g01580</name>
    <name evidence="2" type="ORF">PCH_Pc24g01580</name>
</gene>
<feature type="region of interest" description="Disordered" evidence="1">
    <location>
        <begin position="456"/>
        <end position="487"/>
    </location>
</feature>
<feature type="region of interest" description="Disordered" evidence="1">
    <location>
        <begin position="388"/>
        <end position="424"/>
    </location>
</feature>
<feature type="region of interest" description="Disordered" evidence="1">
    <location>
        <begin position="62"/>
        <end position="113"/>
    </location>
</feature>
<feature type="compositionally biased region" description="Basic and acidic residues" evidence="1">
    <location>
        <begin position="94"/>
        <end position="112"/>
    </location>
</feature>
<dbReference type="eggNOG" id="ENOG502SU5B">
    <property type="taxonomic scope" value="Eukaryota"/>
</dbReference>
<accession>B6HWU8</accession>
<evidence type="ECO:0000313" key="3">
    <source>
        <dbReference type="Proteomes" id="UP000000724"/>
    </source>
</evidence>
<feature type="compositionally biased region" description="Low complexity" evidence="1">
    <location>
        <begin position="466"/>
        <end position="479"/>
    </location>
</feature>
<dbReference type="AlphaFoldDB" id="B6HWU8"/>
<reference evidence="2 3" key="1">
    <citation type="journal article" date="2008" name="Nat. Biotechnol.">
        <title>Genome sequencing and analysis of the filamentous fungus Penicillium chrysogenum.</title>
        <authorList>
            <person name="van den Berg M.A."/>
            <person name="Albang R."/>
            <person name="Albermann K."/>
            <person name="Badger J.H."/>
            <person name="Daran J.-M."/>
            <person name="Driessen A.J.M."/>
            <person name="Garcia-Estrada C."/>
            <person name="Fedorova N.D."/>
            <person name="Harris D.M."/>
            <person name="Heijne W.H.M."/>
            <person name="Joardar V.S."/>
            <person name="Kiel J.A.K.W."/>
            <person name="Kovalchuk A."/>
            <person name="Martin J.F."/>
            <person name="Nierman W.C."/>
            <person name="Nijland J.G."/>
            <person name="Pronk J.T."/>
            <person name="Roubos J.A."/>
            <person name="van der Klei I.J."/>
            <person name="van Peij N.N.M.E."/>
            <person name="Veenhuis M."/>
            <person name="von Doehren H."/>
            <person name="Wagner C."/>
            <person name="Wortman J.R."/>
            <person name="Bovenberg R.A.L."/>
        </authorList>
    </citation>
    <scope>NUCLEOTIDE SEQUENCE [LARGE SCALE GENOMIC DNA]</scope>
    <source>
        <strain evidence="3">ATCC 28089 / DSM 1075 / NRRL 1951 / Wisconsin 54-1255</strain>
    </source>
</reference>
<name>B6HWU8_PENRW</name>
<feature type="compositionally biased region" description="Polar residues" evidence="1">
    <location>
        <begin position="881"/>
        <end position="893"/>
    </location>
</feature>
<feature type="region of interest" description="Disordered" evidence="1">
    <location>
        <begin position="119"/>
        <end position="138"/>
    </location>
</feature>
<sequence>MPCSRRFGFEGDDAAYIWYLEDRIFELETSLHRLSRQDARIETLHPLRGQDNFVSNRGKDFAGARYHRSGDSGTFDGQGRGDRTQPELEASPSRGDEDHNHEAEDADNDRTGLKIIEYNPLSKDSKRAGPSLNQGGGQQLRVKSEFTSFLTDLPSLKDWTSPIDEARRKIILRELVRDCRSAASTCISSNDQSEAQSCTSAEPVNIIPILHQYAHFTARDSSLDRKIAYFRELVFVSSCAVALRIHKEKDQVYEVMRAFRGSNAQSKHLSKLVCGAKWANRAISLLSQTKWASRSWSVIFAAERPVTFYGRFAEYSTETEGLLLKRIRDIVNDSSGHGITDEAAPLVIPLILERLFKDTTSLKVICECLGYSWTDVNSYRPLFNEALKPYDNKRPSTSEQSRHSKRRCQGQHNKPDCDDNTLRPRTQHLIQRSGKNRGIQQNSEQNNAIFDEATSLSPRTPQSHRSLSSDLQASLASSSHTSPRANSTFSALAAPSLASGFPQDVFNDLPNPSCPADPFPASDFPHGIFRDLPNLPESGQPSYLADPFPASDFPHGIFRDLPNLPESGQPSYLADPFPASDFPQDVFNDLPNHSFPADPFPASDFPHGIFRDLPDLPESGQPSYLADPFPASDFPQDVFNDLPNHSFPADPFPASDFPHGIFRDLPDLPESGQPSYLADPFPASDFPQDVFNDLPNHSFPADPFPASDFPHGIFRDLPSLPESGQPSYLADPFPASDFPQDVFNDLPNHSFPADPFPASDFPHGIFRDLPSLPESGQPSYLADPFPASDFPQDVFNDLPNPPFPAEPFPASDFPHGSFRGLPNLPESSQPSYIADTSPASDFPHESFNALPAGSLPAEDSHDTPKGCSVNFAVTGEPGKCSTDSVATPGSRQGNLADFMSPSSHLPNLTSSVA</sequence>
<organism evidence="2 3">
    <name type="scientific">Penicillium rubens (strain ATCC 28089 / DSM 1075 / NRRL 1951 / Wisconsin 54-1255)</name>
    <name type="common">Penicillium chrysogenum</name>
    <dbReference type="NCBI Taxonomy" id="500485"/>
    <lineage>
        <taxon>Eukaryota</taxon>
        <taxon>Fungi</taxon>
        <taxon>Dikarya</taxon>
        <taxon>Ascomycota</taxon>
        <taxon>Pezizomycotina</taxon>
        <taxon>Eurotiomycetes</taxon>
        <taxon>Eurotiomycetidae</taxon>
        <taxon>Eurotiales</taxon>
        <taxon>Aspergillaceae</taxon>
        <taxon>Penicillium</taxon>
        <taxon>Penicillium chrysogenum species complex</taxon>
    </lineage>
</organism>
<dbReference type="OMA" id="FPQDVFN"/>
<dbReference type="Proteomes" id="UP000000724">
    <property type="component" value="Contig Pc00c24"/>
</dbReference>
<dbReference type="BioCyc" id="PCHR:PC24G01580-MONOMER"/>
<protein>
    <submittedName>
        <fullName evidence="2">Pc24g01580 protein</fullName>
    </submittedName>
</protein>
<dbReference type="OrthoDB" id="4369665at2759"/>
<evidence type="ECO:0000256" key="1">
    <source>
        <dbReference type="SAM" id="MobiDB-lite"/>
    </source>
</evidence>
<evidence type="ECO:0000313" key="2">
    <source>
        <dbReference type="EMBL" id="CAP87066.1"/>
    </source>
</evidence>
<keyword evidence="3" id="KW-1185">Reference proteome</keyword>
<feature type="compositionally biased region" description="Polar residues" evidence="1">
    <location>
        <begin position="900"/>
        <end position="913"/>
    </location>
</feature>